<keyword evidence="1" id="KW-0472">Membrane</keyword>
<keyword evidence="2" id="KW-0614">Plasmid</keyword>
<dbReference type="RefSeq" id="WP_011178420.1">
    <property type="nucleotide sequence ID" value="NC_005913.1"/>
</dbReference>
<evidence type="ECO:0000313" key="2">
    <source>
        <dbReference type="EMBL" id="AAR84208.1"/>
    </source>
</evidence>
<geneLocation type="plasmid" evidence="2">
    <name>pBLTVA-1</name>
</geneLocation>
<protein>
    <submittedName>
        <fullName evidence="2">Uncharacterized protein</fullName>
    </submittedName>
</protein>
<sequence length="259" mass="30255">MLPDSKNKNFYFLVLILLLIIAIMAAYNFLYLKKIDENKDIKVIDEVTEVKEIEKKVPISCIKCDGEKSKETQENIVNIKGNIQEINGVKHHHYIVPDSEFDDEGIITNACNQLFKFFGGWKPTLMHSFIKKLNPNYNGWIGDFPSFNENIDKPIGTQIKYPPMDLVGIYFDKGTRFISDKGVESWNTYTFDEVVKATNGAENVYYFWRTPNMFNKFFKNKFKHQEYKRVKIDPNDPHLNHPHCPLFAKVLTQEDIDNL</sequence>
<organism evidence="2">
    <name type="scientific">Beet leafhopper transmitted virescence phytoplasma</name>
    <dbReference type="NCBI Taxonomy" id="37694"/>
    <lineage>
        <taxon>Bacteria</taxon>
        <taxon>Bacillati</taxon>
        <taxon>Mycoplasmatota</taxon>
        <taxon>Mollicutes</taxon>
        <taxon>Acholeplasmatales</taxon>
        <taxon>Acholeplasmataceae</taxon>
        <taxon>Candidatus Phytoplasma</taxon>
    </lineage>
</organism>
<name>Q6JKN2_9MOLU</name>
<dbReference type="AlphaFoldDB" id="Q6JKN2"/>
<reference evidence="2" key="1">
    <citation type="journal article" date="2004" name="Microbiology">
        <title>Sequence analysis of two plasmids from the phytoplasma beet leafhopper-transmitted virescence agent.</title>
        <authorList>
            <person name="Liefting L.W."/>
            <person name="Shaw M.E."/>
            <person name="Kirkpatrick B.C."/>
        </authorList>
    </citation>
    <scope>NUCLEOTIDE SEQUENCE</scope>
    <source>
        <plasmid evidence="2">pBLTVA-1</plasmid>
    </source>
</reference>
<dbReference type="EMBL" id="AY423627">
    <property type="protein sequence ID" value="AAR84208.1"/>
    <property type="molecule type" value="Genomic_DNA"/>
</dbReference>
<proteinExistence type="predicted"/>
<feature type="transmembrane region" description="Helical" evidence="1">
    <location>
        <begin position="12"/>
        <end position="32"/>
    </location>
</feature>
<evidence type="ECO:0000256" key="1">
    <source>
        <dbReference type="SAM" id="Phobius"/>
    </source>
</evidence>
<keyword evidence="1" id="KW-0812">Transmembrane</keyword>
<keyword evidence="1" id="KW-1133">Transmembrane helix</keyword>
<accession>Q6JKN2</accession>